<evidence type="ECO:0000256" key="1">
    <source>
        <dbReference type="ARBA" id="ARBA00023125"/>
    </source>
</evidence>
<dbReference type="AlphaFoldDB" id="A0A7W3R803"/>
<dbReference type="GO" id="GO:0016746">
    <property type="term" value="F:acyltransferase activity"/>
    <property type="evidence" value="ECO:0007669"/>
    <property type="project" value="InterPro"/>
</dbReference>
<evidence type="ECO:0000259" key="2">
    <source>
        <dbReference type="Pfam" id="PF23359"/>
    </source>
</evidence>
<reference evidence="3 4" key="1">
    <citation type="submission" date="2020-08" db="EMBL/GenBank/DDBJ databases">
        <title>Sequencing the genomes of 1000 actinobacteria strains.</title>
        <authorList>
            <person name="Klenk H.-P."/>
        </authorList>
    </citation>
    <scope>NUCLEOTIDE SEQUENCE [LARGE SCALE GENOMIC DNA]</scope>
    <source>
        <strain evidence="3 4">DSM 45823</strain>
    </source>
</reference>
<dbReference type="Proteomes" id="UP000539313">
    <property type="component" value="Unassembled WGS sequence"/>
</dbReference>
<comment type="caution">
    <text evidence="3">The sequence shown here is derived from an EMBL/GenBank/DDBJ whole genome shotgun (WGS) entry which is preliminary data.</text>
</comment>
<keyword evidence="1" id="KW-0238">DNA-binding</keyword>
<evidence type="ECO:0000313" key="3">
    <source>
        <dbReference type="EMBL" id="MBA9003763.1"/>
    </source>
</evidence>
<gene>
    <name evidence="3" type="ORF">HNR21_002645</name>
</gene>
<evidence type="ECO:0000313" key="4">
    <source>
        <dbReference type="Proteomes" id="UP000539313"/>
    </source>
</evidence>
<dbReference type="Gene3D" id="4.10.320.10">
    <property type="entry name" value="E3-binding domain"/>
    <property type="match status" value="1"/>
</dbReference>
<protein>
    <recommendedName>
        <fullName evidence="2">Lsr2 DNA-binding domain-containing protein</fullName>
    </recommendedName>
</protein>
<accession>A0A7W3R803</accession>
<dbReference type="Pfam" id="PF23359">
    <property type="entry name" value="Lsr2_DNA-bd"/>
    <property type="match status" value="1"/>
</dbReference>
<dbReference type="RefSeq" id="WP_220500142.1">
    <property type="nucleotide sequence ID" value="NZ_JACJII010000001.1"/>
</dbReference>
<dbReference type="InterPro" id="IPR036625">
    <property type="entry name" value="E3-bd_dom_sf"/>
</dbReference>
<dbReference type="EMBL" id="JACJII010000001">
    <property type="protein sequence ID" value="MBA9003763.1"/>
    <property type="molecule type" value="Genomic_DNA"/>
</dbReference>
<sequence>MLIAHRCTKCGHPDYQRRPDKTRPDELGHCECGCLCTPGKPELIPTFNFIGQRIERIVEPGARLDGDGSDSLADGAPVRACGCDACKALYAHLTTGAPAPEPTEPTPAEYRAWAAANNIPCPPSGRIPAAVREAYTAAHS</sequence>
<keyword evidence="4" id="KW-1185">Reference proteome</keyword>
<name>A0A7W3R803_9ACTN</name>
<feature type="domain" description="Lsr2 DNA-binding" evidence="2">
    <location>
        <begin position="106"/>
        <end position="138"/>
    </location>
</feature>
<dbReference type="InterPro" id="IPR055370">
    <property type="entry name" value="Lsr2_DNA-bd"/>
</dbReference>
<dbReference type="GO" id="GO:0003677">
    <property type="term" value="F:DNA binding"/>
    <property type="evidence" value="ECO:0007669"/>
    <property type="project" value="UniProtKB-KW"/>
</dbReference>
<organism evidence="3 4">
    <name type="scientific">Thermomonospora cellulosilytica</name>
    <dbReference type="NCBI Taxonomy" id="1411118"/>
    <lineage>
        <taxon>Bacteria</taxon>
        <taxon>Bacillati</taxon>
        <taxon>Actinomycetota</taxon>
        <taxon>Actinomycetes</taxon>
        <taxon>Streptosporangiales</taxon>
        <taxon>Thermomonosporaceae</taxon>
        <taxon>Thermomonospora</taxon>
    </lineage>
</organism>
<proteinExistence type="predicted"/>